<dbReference type="AlphaFoldDB" id="A0A1N7PNK8"/>
<dbReference type="STRING" id="373672.SAMN05421785_10765"/>
<feature type="chain" id="PRO_5012478722" evidence="7">
    <location>
        <begin position="25"/>
        <end position="275"/>
    </location>
</feature>
<reference evidence="9 10" key="1">
    <citation type="submission" date="2017-01" db="EMBL/GenBank/DDBJ databases">
        <authorList>
            <person name="Mah S.A."/>
            <person name="Swanson W.J."/>
            <person name="Moy G.W."/>
            <person name="Vacquier V.D."/>
        </authorList>
    </citation>
    <scope>NUCLEOTIDE SEQUENCE [LARGE SCALE GENOMIC DNA]</scope>
    <source>
        <strain evidence="9 10">DSM 18014</strain>
    </source>
</reference>
<dbReference type="Gene3D" id="3.30.2010.10">
    <property type="entry name" value="Metalloproteases ('zincins'), catalytic domain"/>
    <property type="match status" value="1"/>
</dbReference>
<evidence type="ECO:0000256" key="4">
    <source>
        <dbReference type="ARBA" id="ARBA00022833"/>
    </source>
</evidence>
<dbReference type="PANTHER" id="PTHR22726:SF24">
    <property type="entry name" value="M48 FAMILY METALLOPEPTIDASE"/>
    <property type="match status" value="1"/>
</dbReference>
<dbReference type="GO" id="GO:0046872">
    <property type="term" value="F:metal ion binding"/>
    <property type="evidence" value="ECO:0007669"/>
    <property type="project" value="UniProtKB-KW"/>
</dbReference>
<dbReference type="EMBL" id="FTOV01000007">
    <property type="protein sequence ID" value="SIT12243.1"/>
    <property type="molecule type" value="Genomic_DNA"/>
</dbReference>
<dbReference type="GO" id="GO:0016020">
    <property type="term" value="C:membrane"/>
    <property type="evidence" value="ECO:0007669"/>
    <property type="project" value="TreeGrafter"/>
</dbReference>
<dbReference type="Pfam" id="PF01435">
    <property type="entry name" value="Peptidase_M48"/>
    <property type="match status" value="1"/>
</dbReference>
<comment type="similarity">
    <text evidence="6">Belongs to the peptidase M48 family.</text>
</comment>
<feature type="domain" description="Peptidase M48" evidence="8">
    <location>
        <begin position="88"/>
        <end position="259"/>
    </location>
</feature>
<keyword evidence="2" id="KW-0479">Metal-binding</keyword>
<organism evidence="9 10">
    <name type="scientific">Chryseobacterium gambrini</name>
    <dbReference type="NCBI Taxonomy" id="373672"/>
    <lineage>
        <taxon>Bacteria</taxon>
        <taxon>Pseudomonadati</taxon>
        <taxon>Bacteroidota</taxon>
        <taxon>Flavobacteriia</taxon>
        <taxon>Flavobacteriales</taxon>
        <taxon>Weeksellaceae</taxon>
        <taxon>Chryseobacterium group</taxon>
        <taxon>Chryseobacterium</taxon>
    </lineage>
</organism>
<evidence type="ECO:0000256" key="1">
    <source>
        <dbReference type="ARBA" id="ARBA00022670"/>
    </source>
</evidence>
<sequence>MNVYTRTMKIKHIFGMGALALSVAACTTNPITGRSSLQLANNSEIMTMSAQEYKTTLGKSKVISGTADAKKVVSVGSRIKSAAERYYQQIGRSADLANYNWEFNLLQSNELNAWCMPGGKVAVYTGILPVTKNENGLAVVMGHEVSHALAGHGNERISQAMIAQYGGQILGGSISNSQWASVFQQVYPIGSQVALLKYGRNQESEADQMGLYLMGMAGYDPREAIPFWNRMEAASTGARQPEFLSTHPNPETRISDINKNLPKALEYYKAAGGKI</sequence>
<keyword evidence="5 6" id="KW-0482">Metalloprotease</keyword>
<evidence type="ECO:0000313" key="10">
    <source>
        <dbReference type="Proteomes" id="UP000185781"/>
    </source>
</evidence>
<dbReference type="Proteomes" id="UP000185781">
    <property type="component" value="Unassembled WGS sequence"/>
</dbReference>
<name>A0A1N7PNK8_9FLAO</name>
<keyword evidence="7" id="KW-0732">Signal</keyword>
<evidence type="ECO:0000256" key="7">
    <source>
        <dbReference type="SAM" id="SignalP"/>
    </source>
</evidence>
<dbReference type="InterPro" id="IPR051156">
    <property type="entry name" value="Mito/Outer_Membr_Metalloprot"/>
</dbReference>
<dbReference type="GO" id="GO:0004222">
    <property type="term" value="F:metalloendopeptidase activity"/>
    <property type="evidence" value="ECO:0007669"/>
    <property type="project" value="InterPro"/>
</dbReference>
<keyword evidence="3 6" id="KW-0378">Hydrolase</keyword>
<proteinExistence type="inferred from homology"/>
<dbReference type="PANTHER" id="PTHR22726">
    <property type="entry name" value="METALLOENDOPEPTIDASE OMA1"/>
    <property type="match status" value="1"/>
</dbReference>
<feature type="signal peptide" evidence="7">
    <location>
        <begin position="1"/>
        <end position="24"/>
    </location>
</feature>
<dbReference type="GO" id="GO:0051603">
    <property type="term" value="P:proteolysis involved in protein catabolic process"/>
    <property type="evidence" value="ECO:0007669"/>
    <property type="project" value="TreeGrafter"/>
</dbReference>
<protein>
    <submittedName>
        <fullName evidence="9">Peptidase family M48</fullName>
    </submittedName>
</protein>
<evidence type="ECO:0000256" key="2">
    <source>
        <dbReference type="ARBA" id="ARBA00022723"/>
    </source>
</evidence>
<gene>
    <name evidence="9" type="ORF">SAMN05421785_10765</name>
</gene>
<dbReference type="InterPro" id="IPR001915">
    <property type="entry name" value="Peptidase_M48"/>
</dbReference>
<evidence type="ECO:0000256" key="5">
    <source>
        <dbReference type="ARBA" id="ARBA00023049"/>
    </source>
</evidence>
<dbReference type="CDD" id="cd07331">
    <property type="entry name" value="M48C_Oma1_like"/>
    <property type="match status" value="1"/>
</dbReference>
<comment type="cofactor">
    <cofactor evidence="6">
        <name>Zn(2+)</name>
        <dbReference type="ChEBI" id="CHEBI:29105"/>
    </cofactor>
    <text evidence="6">Binds 1 zinc ion per subunit.</text>
</comment>
<accession>A0A1N7PNK8</accession>
<evidence type="ECO:0000259" key="8">
    <source>
        <dbReference type="Pfam" id="PF01435"/>
    </source>
</evidence>
<evidence type="ECO:0000313" key="9">
    <source>
        <dbReference type="EMBL" id="SIT12243.1"/>
    </source>
</evidence>
<evidence type="ECO:0000256" key="3">
    <source>
        <dbReference type="ARBA" id="ARBA00022801"/>
    </source>
</evidence>
<evidence type="ECO:0000256" key="6">
    <source>
        <dbReference type="RuleBase" id="RU003983"/>
    </source>
</evidence>
<keyword evidence="1 6" id="KW-0645">Protease</keyword>
<dbReference type="PROSITE" id="PS51257">
    <property type="entry name" value="PROKAR_LIPOPROTEIN"/>
    <property type="match status" value="1"/>
</dbReference>
<keyword evidence="4 6" id="KW-0862">Zinc</keyword>